<dbReference type="EMBL" id="CAFW01000029">
    <property type="protein sequence ID" value="CCE54537.1"/>
    <property type="molecule type" value="Genomic_DNA"/>
</dbReference>
<evidence type="ECO:0000256" key="4">
    <source>
        <dbReference type="ARBA" id="ARBA00022840"/>
    </source>
</evidence>
<sequence>MTRIDLPSPGTLGLSRPTAAQDLKDLGWDTEATLPLVWCIAAAGDPDLALNTMVRIYDAIGETERDKLTQALIDDEPLRVRLIALLGGSTALGDHLAAHPELWEQLALPLPEPTEMMQQLLGVINAVPATYIELRENTEDLDPASEDLSTPGTYRAGLEEAEARPQLKSTYRTLMMRLAAHDLAGSFYSRKGQTVGQPTVEFRQVTALTTALADAALTSALALAVRMVFGDDDLNMRLAVIAMGKCGAGELNYISDVDVIFVGEPVEDGDDAGQKAMRTATRVAAEFNRIGTSCFFEVDANLRPEGKSGALVRTLDSHVQYYKRWAETWEFQAQLKARPQTGFMPLGNGYAEAIGPMVWEASKRESFVEDIQAMRRRVLENVPESLRTRELKLGVGGLRDVEFAVQLLQLVHGRSDESLRTLATVDALEALVQAGYVGRDDGDQLIEAYEFLRLLEHRLQLERFRRTHTMPPEDDKDTLEWLANVSGFTAQGSNSASTMMNKHLKKIRLRISELHSRLFYRPLLNSVVSMSPAELKLTPEAAKLQLAALGYQAPARAFEHLTALASGTSRKARIQAILLPTLMDWLSDTADPDAGLLNYRKLSDAAFDRTWFLRMLRDEGIVGKRLMSILGTSPYTSDLIIAAPEVVKMLSDGSDGPKLLDTTTEQVSSALLNATKRHRDPDKAVSVARSLRRVELARIASGDLLGYLDVQQVCRELSTIWAAVLEAALRAEIRGWLHQQDSEKSTPRPFARIAVIGMGRLGGMELGFGSDADVMVVAEPEPGVEETEAIKWAIGIIDKLRTRLAKPSGDPPLEVDLGLRPEGRSGAIVRTIESYERYYEKWGEPWEMQALLRAAFFAGDEKVGERFMEVIDKFRYPDDGVSDATIRDIRRMKARVDNERLPRGADRNTHTKLGRGGLSDVEWTVQLLTMMHAHEHPELQNPSTLGTLDALEETGILPAKKAESLREAWLMATDARNALVLVRGKRVDQLPTPGLQLAQVAGAAGWKPEENQYFLDAYLKATRHARRVVDEVFWGEAESFEHF</sequence>
<dbReference type="GO" id="GO:0047388">
    <property type="term" value="F:[glutamine synthetase]-adenylyl-L-tyrosine phosphorylase activity"/>
    <property type="evidence" value="ECO:0007669"/>
    <property type="project" value="UniProtKB-EC"/>
</dbReference>
<dbReference type="InterPro" id="IPR023057">
    <property type="entry name" value="GlnE"/>
</dbReference>
<evidence type="ECO:0000256" key="5">
    <source>
        <dbReference type="ARBA" id="ARBA00022842"/>
    </source>
</evidence>
<dbReference type="NCBIfam" id="NF010707">
    <property type="entry name" value="PRK14109.1"/>
    <property type="match status" value="1"/>
</dbReference>
<evidence type="ECO:0000259" key="9">
    <source>
        <dbReference type="Pfam" id="PF08335"/>
    </source>
</evidence>
<dbReference type="AlphaFoldDB" id="G7HWH2"/>
<dbReference type="EC" id="2.7.7.42" evidence="7"/>
<organism evidence="10 11">
    <name type="scientific">Corynebacterium casei UCMA 3821</name>
    <dbReference type="NCBI Taxonomy" id="1110505"/>
    <lineage>
        <taxon>Bacteria</taxon>
        <taxon>Bacillati</taxon>
        <taxon>Actinomycetota</taxon>
        <taxon>Actinomycetes</taxon>
        <taxon>Mycobacteriales</taxon>
        <taxon>Corynebacteriaceae</taxon>
        <taxon>Corynebacterium</taxon>
    </lineage>
</organism>
<evidence type="ECO:0000259" key="8">
    <source>
        <dbReference type="Pfam" id="PF03710"/>
    </source>
</evidence>
<evidence type="ECO:0000256" key="1">
    <source>
        <dbReference type="ARBA" id="ARBA00022679"/>
    </source>
</evidence>
<keyword evidence="4 7" id="KW-0067">ATP-binding</keyword>
<comment type="catalytic activity">
    <reaction evidence="7">
        <text>[glutamine synthetase]-L-tyrosine + ATP = [glutamine synthetase]-O(4)-(5'-adenylyl)-L-tyrosine + diphosphate</text>
        <dbReference type="Rhea" id="RHEA:18589"/>
        <dbReference type="Rhea" id="RHEA-COMP:10660"/>
        <dbReference type="Rhea" id="RHEA-COMP:10661"/>
        <dbReference type="ChEBI" id="CHEBI:30616"/>
        <dbReference type="ChEBI" id="CHEBI:33019"/>
        <dbReference type="ChEBI" id="CHEBI:46858"/>
        <dbReference type="ChEBI" id="CHEBI:83624"/>
        <dbReference type="EC" id="2.7.7.42"/>
    </reaction>
</comment>
<dbReference type="GO" id="GO:0008882">
    <property type="term" value="F:[glutamate-ammonia-ligase] adenylyltransferase activity"/>
    <property type="evidence" value="ECO:0007669"/>
    <property type="project" value="UniProtKB-UniRule"/>
</dbReference>
<comment type="caution">
    <text evidence="10">The sequence shown here is derived from an EMBL/GenBank/DDBJ whole genome shotgun (WGS) entry which is preliminary data.</text>
</comment>
<feature type="domain" description="PII-uridylyltransferase/Glutamine-synthetase adenylyltransferase" evidence="9">
    <location>
        <begin position="891"/>
        <end position="1032"/>
    </location>
</feature>
<dbReference type="GO" id="GO:0000287">
    <property type="term" value="F:magnesium ion binding"/>
    <property type="evidence" value="ECO:0007669"/>
    <property type="project" value="UniProtKB-UniRule"/>
</dbReference>
<protein>
    <recommendedName>
        <fullName evidence="7">Bifunctional glutamine synthetase adenylyltransferase/adenylyl-removing enzyme</fullName>
    </recommendedName>
    <alternativeName>
        <fullName evidence="7">ATP:glutamine synthetase adenylyltransferase</fullName>
    </alternativeName>
    <alternativeName>
        <fullName evidence="7">ATase</fullName>
    </alternativeName>
    <domain>
        <recommendedName>
            <fullName evidence="7">Glutamine synthetase adenylyl-L-tyrosine phosphorylase</fullName>
            <ecNumber evidence="7">2.7.7.89</ecNumber>
        </recommendedName>
        <alternativeName>
            <fullName evidence="7">Adenylyl removase</fullName>
            <shortName evidence="7">AR</shortName>
            <shortName evidence="7">AT-N</shortName>
        </alternativeName>
    </domain>
    <domain>
        <recommendedName>
            <fullName evidence="7">Glutamine synthetase adenylyl transferase</fullName>
            <ecNumber evidence="7">2.7.7.42</ecNumber>
        </recommendedName>
        <alternativeName>
            <fullName evidence="7">Adenylyl transferase</fullName>
            <shortName evidence="7">AT</shortName>
            <shortName evidence="7">AT-C</shortName>
        </alternativeName>
    </domain>
</protein>
<keyword evidence="2 7" id="KW-0548">Nucleotidyltransferase</keyword>
<keyword evidence="6 7" id="KW-0511">Multifunctional enzyme</keyword>
<dbReference type="GO" id="GO:0005524">
    <property type="term" value="F:ATP binding"/>
    <property type="evidence" value="ECO:0007669"/>
    <property type="project" value="UniProtKB-UniRule"/>
</dbReference>
<evidence type="ECO:0000256" key="7">
    <source>
        <dbReference type="HAMAP-Rule" id="MF_00802"/>
    </source>
</evidence>
<dbReference type="InterPro" id="IPR043519">
    <property type="entry name" value="NT_sf"/>
</dbReference>
<dbReference type="CDD" id="cd05401">
    <property type="entry name" value="NT_GlnE_GlnD_like"/>
    <property type="match status" value="2"/>
</dbReference>
<feature type="region of interest" description="Adenylyl removase" evidence="7">
    <location>
        <begin position="1"/>
        <end position="523"/>
    </location>
</feature>
<dbReference type="Pfam" id="PF08335">
    <property type="entry name" value="GlnD_UR_UTase"/>
    <property type="match status" value="2"/>
</dbReference>
<comment type="function">
    <text evidence="7">Involved in the regulation of glutamine synthetase GlnA, a key enzyme in the process to assimilate ammonia. When cellular nitrogen levels are high, the C-terminal adenylyl transferase (AT) inactivates GlnA by covalent transfer of an adenylyl group from ATP to specific tyrosine residue of GlnA, thus reducing its activity. Conversely, when nitrogen levels are low, the N-terminal adenylyl removase (AR) activates GlnA by removing the adenylyl group by phosphorolysis, increasing its activity. The regulatory region of GlnE binds the signal transduction protein PII (GlnB) which indicates the nitrogen status of the cell.</text>
</comment>
<dbReference type="GO" id="GO:0000820">
    <property type="term" value="P:regulation of glutamine family amino acid metabolic process"/>
    <property type="evidence" value="ECO:0007669"/>
    <property type="project" value="UniProtKB-UniRule"/>
</dbReference>
<feature type="domain" description="Glutamate-ammonia ligase adenylyltransferase repeated" evidence="8">
    <location>
        <begin position="624"/>
        <end position="868"/>
    </location>
</feature>
<dbReference type="PANTHER" id="PTHR30621:SF0">
    <property type="entry name" value="BIFUNCTIONAL GLUTAMINE SYNTHETASE ADENYLYLTRANSFERASE_ADENYLYL-REMOVING ENZYME"/>
    <property type="match status" value="1"/>
</dbReference>
<dbReference type="Proteomes" id="UP000004840">
    <property type="component" value="Unassembled WGS sequence"/>
</dbReference>
<feature type="domain" description="Glutamate-ammonia ligase adenylyltransferase repeated" evidence="8">
    <location>
        <begin position="199"/>
        <end position="340"/>
    </location>
</feature>
<comment type="cofactor">
    <cofactor evidence="7">
        <name>Mg(2+)</name>
        <dbReference type="ChEBI" id="CHEBI:18420"/>
    </cofactor>
</comment>
<dbReference type="Gene3D" id="1.20.120.330">
    <property type="entry name" value="Nucleotidyltransferases domain 2"/>
    <property type="match status" value="2"/>
</dbReference>
<evidence type="ECO:0000256" key="2">
    <source>
        <dbReference type="ARBA" id="ARBA00022695"/>
    </source>
</evidence>
<keyword evidence="10" id="KW-0436">Ligase</keyword>
<feature type="region of interest" description="Adenylyl transferase" evidence="7">
    <location>
        <begin position="531"/>
        <end position="1043"/>
    </location>
</feature>
<dbReference type="SUPFAM" id="SSF81593">
    <property type="entry name" value="Nucleotidyltransferase substrate binding subunit/domain"/>
    <property type="match status" value="2"/>
</dbReference>
<proteinExistence type="inferred from homology"/>
<comment type="similarity">
    <text evidence="7">Belongs to the GlnE family.</text>
</comment>
<feature type="domain" description="PII-uridylyltransferase/Glutamine-synthetase adenylyltransferase" evidence="9">
    <location>
        <begin position="373"/>
        <end position="519"/>
    </location>
</feature>
<evidence type="ECO:0000313" key="10">
    <source>
        <dbReference type="EMBL" id="CCE54537.1"/>
    </source>
</evidence>
<evidence type="ECO:0000256" key="3">
    <source>
        <dbReference type="ARBA" id="ARBA00022741"/>
    </source>
</evidence>
<keyword evidence="5 7" id="KW-0460">Magnesium</keyword>
<evidence type="ECO:0000256" key="6">
    <source>
        <dbReference type="ARBA" id="ARBA00023268"/>
    </source>
</evidence>
<dbReference type="HAMAP" id="MF_00802">
    <property type="entry name" value="GlnE"/>
    <property type="match status" value="1"/>
</dbReference>
<dbReference type="InterPro" id="IPR005190">
    <property type="entry name" value="GlnE_rpt_dom"/>
</dbReference>
<accession>G7HWH2</accession>
<dbReference type="PANTHER" id="PTHR30621">
    <property type="entry name" value="GLUTAMINE SYNTHETASE ADENYLYLTRANSFERASE"/>
    <property type="match status" value="1"/>
</dbReference>
<dbReference type="Gene3D" id="3.30.460.10">
    <property type="entry name" value="Beta Polymerase, domain 2"/>
    <property type="match status" value="2"/>
</dbReference>
<keyword evidence="1 7" id="KW-0808">Transferase</keyword>
<dbReference type="InterPro" id="IPR013546">
    <property type="entry name" value="PII_UdlTrfase/GS_AdlTrfase"/>
</dbReference>
<comment type="catalytic activity">
    <reaction evidence="7">
        <text>[glutamine synthetase]-O(4)-(5'-adenylyl)-L-tyrosine + phosphate = [glutamine synthetase]-L-tyrosine + ADP</text>
        <dbReference type="Rhea" id="RHEA:43716"/>
        <dbReference type="Rhea" id="RHEA-COMP:10660"/>
        <dbReference type="Rhea" id="RHEA-COMP:10661"/>
        <dbReference type="ChEBI" id="CHEBI:43474"/>
        <dbReference type="ChEBI" id="CHEBI:46858"/>
        <dbReference type="ChEBI" id="CHEBI:83624"/>
        <dbReference type="ChEBI" id="CHEBI:456216"/>
        <dbReference type="EC" id="2.7.7.89"/>
    </reaction>
</comment>
<evidence type="ECO:0000313" key="11">
    <source>
        <dbReference type="Proteomes" id="UP000004840"/>
    </source>
</evidence>
<dbReference type="SUPFAM" id="SSF81301">
    <property type="entry name" value="Nucleotidyltransferase"/>
    <property type="match status" value="2"/>
</dbReference>
<dbReference type="Pfam" id="PF03710">
    <property type="entry name" value="GlnE"/>
    <property type="match status" value="2"/>
</dbReference>
<reference evidence="10 11" key="1">
    <citation type="journal article" date="2012" name="J. Bacteriol.">
        <title>Genome Sequence of Corynebacterium casei UCMA 3821, Isolated from a Smear-Ripened Cheese.</title>
        <authorList>
            <person name="Monnet C."/>
            <person name="Loux V."/>
            <person name="Bento P."/>
            <person name="Gibrat J.F."/>
            <person name="Straub C."/>
            <person name="Bonnarme P."/>
            <person name="Landaud S."/>
            <person name="Irlinger F."/>
        </authorList>
    </citation>
    <scope>NUCLEOTIDE SEQUENCE [LARGE SCALE GENOMIC DNA]</scope>
    <source>
        <strain evidence="10 11">UCMA 3821</strain>
    </source>
</reference>
<gene>
    <name evidence="7 10" type="primary">glnE</name>
    <name evidence="10" type="ORF">CCAS_04765</name>
</gene>
<dbReference type="GO" id="GO:0005829">
    <property type="term" value="C:cytosol"/>
    <property type="evidence" value="ECO:0007669"/>
    <property type="project" value="TreeGrafter"/>
</dbReference>
<dbReference type="GO" id="GO:0016874">
    <property type="term" value="F:ligase activity"/>
    <property type="evidence" value="ECO:0007669"/>
    <property type="project" value="UniProtKB-KW"/>
</dbReference>
<name>G7HWH2_9CORY</name>
<dbReference type="EC" id="2.7.7.89" evidence="7"/>
<dbReference type="RefSeq" id="WP_006822063.1">
    <property type="nucleotide sequence ID" value="NZ_CAFW01000029.1"/>
</dbReference>
<keyword evidence="3 7" id="KW-0547">Nucleotide-binding</keyword>